<comment type="subcellular location">
    <subcellularLocation>
        <location evidence="10">Contractile vacuole membrane</location>
    </subcellularLocation>
</comment>
<feature type="transmembrane region" description="Helical" evidence="11">
    <location>
        <begin position="20"/>
        <end position="41"/>
    </location>
</feature>
<evidence type="ECO:0000256" key="4">
    <source>
        <dbReference type="ARBA" id="ARBA00022692"/>
    </source>
</evidence>
<dbReference type="GO" id="GO:0031164">
    <property type="term" value="C:contractile vacuolar membrane"/>
    <property type="evidence" value="ECO:0007669"/>
    <property type="project" value="UniProtKB-SubCell"/>
</dbReference>
<keyword evidence="8" id="KW-1071">Ligand-gated ion channel</keyword>
<dbReference type="GO" id="GO:0050848">
    <property type="term" value="P:regulation of calcium-mediated signaling"/>
    <property type="evidence" value="ECO:0007669"/>
    <property type="project" value="UniProtKB-ARBA"/>
</dbReference>
<evidence type="ECO:0008006" key="13">
    <source>
        <dbReference type="Google" id="ProtNLM"/>
    </source>
</evidence>
<dbReference type="GO" id="GO:0071476">
    <property type="term" value="P:cellular hypotonic response"/>
    <property type="evidence" value="ECO:0007669"/>
    <property type="project" value="UniProtKB-ARBA"/>
</dbReference>
<dbReference type="EMBL" id="GIBP01004641">
    <property type="protein sequence ID" value="NDV33610.1"/>
    <property type="molecule type" value="Transcribed_RNA"/>
</dbReference>
<evidence type="ECO:0000256" key="7">
    <source>
        <dbReference type="ARBA" id="ARBA00023136"/>
    </source>
</evidence>
<evidence type="ECO:0000256" key="5">
    <source>
        <dbReference type="ARBA" id="ARBA00022989"/>
    </source>
</evidence>
<dbReference type="AlphaFoldDB" id="A0A6B2L9N5"/>
<dbReference type="PANTHER" id="PTHR10125">
    <property type="entry name" value="P2X PURINOCEPTOR"/>
    <property type="match status" value="1"/>
</dbReference>
<reference evidence="12" key="1">
    <citation type="journal article" date="2020" name="J. Eukaryot. Microbiol.">
        <title>De novo Sequencing, Assembly and Annotation of the Transcriptome for the Free-Living Testate Amoeba Arcella intermedia.</title>
        <authorList>
            <person name="Ribeiro G.M."/>
            <person name="Porfirio-Sousa A.L."/>
            <person name="Maurer-Alcala X.X."/>
            <person name="Katz L.A."/>
            <person name="Lahr D.J.G."/>
        </authorList>
    </citation>
    <scope>NUCLEOTIDE SEQUENCE</scope>
</reference>
<dbReference type="Pfam" id="PF00864">
    <property type="entry name" value="P2X_receptor"/>
    <property type="match status" value="1"/>
</dbReference>
<feature type="transmembrane region" description="Helical" evidence="11">
    <location>
        <begin position="281"/>
        <end position="309"/>
    </location>
</feature>
<evidence type="ECO:0000256" key="11">
    <source>
        <dbReference type="SAM" id="Phobius"/>
    </source>
</evidence>
<name>A0A6B2L9N5_9EUKA</name>
<evidence type="ECO:0000256" key="8">
    <source>
        <dbReference type="ARBA" id="ARBA00023286"/>
    </source>
</evidence>
<evidence type="ECO:0000256" key="10">
    <source>
        <dbReference type="ARBA" id="ARBA00037850"/>
    </source>
</evidence>
<keyword evidence="6" id="KW-0406">Ion transport</keyword>
<proteinExistence type="inferred from homology"/>
<dbReference type="PANTHER" id="PTHR10125:SF31">
    <property type="entry name" value="P2X RECEPTOR E"/>
    <property type="match status" value="1"/>
</dbReference>
<dbReference type="Gene3D" id="1.10.287.940">
    <property type="entry name" value="atp-gated p2x4 ion channel"/>
    <property type="match status" value="1"/>
</dbReference>
<evidence type="ECO:0000313" key="12">
    <source>
        <dbReference type="EMBL" id="NDV33610.1"/>
    </source>
</evidence>
<evidence type="ECO:0000256" key="6">
    <source>
        <dbReference type="ARBA" id="ARBA00023065"/>
    </source>
</evidence>
<evidence type="ECO:0000256" key="3">
    <source>
        <dbReference type="ARBA" id="ARBA00022554"/>
    </source>
</evidence>
<evidence type="ECO:0000256" key="9">
    <source>
        <dbReference type="ARBA" id="ARBA00023303"/>
    </source>
</evidence>
<comment type="similarity">
    <text evidence="1">Belongs to the P2X receptor family.</text>
</comment>
<keyword evidence="9" id="KW-0407">Ion channel</keyword>
<dbReference type="InterPro" id="IPR059116">
    <property type="entry name" value="P2X_receptor"/>
</dbReference>
<keyword evidence="5 11" id="KW-1133">Transmembrane helix</keyword>
<protein>
    <recommendedName>
        <fullName evidence="13">Purinergic receptor</fullName>
    </recommendedName>
</protein>
<evidence type="ECO:0000256" key="1">
    <source>
        <dbReference type="ARBA" id="ARBA00009848"/>
    </source>
</evidence>
<accession>A0A6B2L9N5</accession>
<keyword evidence="3" id="KW-0926">Vacuole</keyword>
<dbReference type="GO" id="GO:0140417">
    <property type="term" value="F:intracellularly ATP-gated calcium channel activity"/>
    <property type="evidence" value="ECO:0007669"/>
    <property type="project" value="UniProtKB-ARBA"/>
</dbReference>
<keyword evidence="7 11" id="KW-0472">Membrane</keyword>
<dbReference type="InterPro" id="IPR027309">
    <property type="entry name" value="P2X_extracellular_dom_sf"/>
</dbReference>
<keyword evidence="4 11" id="KW-0812">Transmembrane</keyword>
<dbReference type="Gene3D" id="2.60.490.10">
    <property type="entry name" value="atp-gated p2x4 ion channel domain"/>
    <property type="match status" value="1"/>
</dbReference>
<evidence type="ECO:0000256" key="2">
    <source>
        <dbReference type="ARBA" id="ARBA00022448"/>
    </source>
</evidence>
<keyword evidence="2" id="KW-0813">Transport</keyword>
<sequence>MEAVLYFDTVQLVTVHSFPIGVLHRSFQLAVILYIAIYSLYLQKGYQEYSTVKGVIYTKVKGLAYADHQGEMIVYDANDLVYPPVETNALFITTAFISTTQSRGNCSSTIKCSLDGNCTNTALETNGALLPICDSSGHCLMNGWCPLENDTVTNDITMIGWENFTVFVRSSVLYEKFGIFRSDPSNPVPGRNLFTVRYMLGNTPPASCSLTGCIISGDVDWTCDLDKEDSTCQPRISFTTIPGTFNFRYKAEETETERALRKVYGIRVLLRVKGEGGKFSFFQMVITIGASAAFLGVCTVLVDLLMLFVSDSKYYTKKFEIFEKSNENK</sequence>
<organism evidence="12">
    <name type="scientific">Arcella intermedia</name>
    <dbReference type="NCBI Taxonomy" id="1963864"/>
    <lineage>
        <taxon>Eukaryota</taxon>
        <taxon>Amoebozoa</taxon>
        <taxon>Tubulinea</taxon>
        <taxon>Elardia</taxon>
        <taxon>Arcellinida</taxon>
        <taxon>Sphaerothecina</taxon>
        <taxon>Arcellidae</taxon>
        <taxon>Arcella</taxon>
    </lineage>
</organism>